<dbReference type="InterPro" id="IPR008271">
    <property type="entry name" value="Ser/Thr_kinase_AS"/>
</dbReference>
<dbReference type="PANTHER" id="PTHR48016">
    <property type="entry name" value="MAP KINASE KINASE KINASE SSK2-RELATED-RELATED"/>
    <property type="match status" value="1"/>
</dbReference>
<gene>
    <name evidence="8" type="ORF">EVOR1521_LOCUS21193</name>
</gene>
<name>A0AA36J0Y6_9DINO</name>
<feature type="compositionally biased region" description="Low complexity" evidence="6">
    <location>
        <begin position="142"/>
        <end position="151"/>
    </location>
</feature>
<dbReference type="InterPro" id="IPR000719">
    <property type="entry name" value="Prot_kinase_dom"/>
</dbReference>
<evidence type="ECO:0000313" key="9">
    <source>
        <dbReference type="Proteomes" id="UP001178507"/>
    </source>
</evidence>
<reference evidence="8" key="1">
    <citation type="submission" date="2023-08" db="EMBL/GenBank/DDBJ databases">
        <authorList>
            <person name="Chen Y."/>
            <person name="Shah S."/>
            <person name="Dougan E. K."/>
            <person name="Thang M."/>
            <person name="Chan C."/>
        </authorList>
    </citation>
    <scope>NUCLEOTIDE SEQUENCE</scope>
</reference>
<proteinExistence type="predicted"/>
<evidence type="ECO:0000256" key="5">
    <source>
        <dbReference type="PROSITE-ProRule" id="PRU10141"/>
    </source>
</evidence>
<feature type="binding site" evidence="5">
    <location>
        <position position="299"/>
    </location>
    <ligand>
        <name>ATP</name>
        <dbReference type="ChEBI" id="CHEBI:30616"/>
    </ligand>
</feature>
<dbReference type="SUPFAM" id="SSF56112">
    <property type="entry name" value="Protein kinase-like (PK-like)"/>
    <property type="match status" value="1"/>
</dbReference>
<dbReference type="PROSITE" id="PS50011">
    <property type="entry name" value="PROTEIN_KINASE_DOM"/>
    <property type="match status" value="1"/>
</dbReference>
<dbReference type="GO" id="GO:0004672">
    <property type="term" value="F:protein kinase activity"/>
    <property type="evidence" value="ECO:0007669"/>
    <property type="project" value="InterPro"/>
</dbReference>
<accession>A0AA36J0Y6</accession>
<feature type="region of interest" description="Disordered" evidence="6">
    <location>
        <begin position="79"/>
        <end position="163"/>
    </location>
</feature>
<evidence type="ECO:0000256" key="3">
    <source>
        <dbReference type="ARBA" id="ARBA00022777"/>
    </source>
</evidence>
<organism evidence="8 9">
    <name type="scientific">Effrenium voratum</name>
    <dbReference type="NCBI Taxonomy" id="2562239"/>
    <lineage>
        <taxon>Eukaryota</taxon>
        <taxon>Sar</taxon>
        <taxon>Alveolata</taxon>
        <taxon>Dinophyceae</taxon>
        <taxon>Suessiales</taxon>
        <taxon>Symbiodiniaceae</taxon>
        <taxon>Effrenium</taxon>
    </lineage>
</organism>
<dbReference type="InterPro" id="IPR050538">
    <property type="entry name" value="MAP_kinase_kinase_kinase"/>
</dbReference>
<evidence type="ECO:0000256" key="4">
    <source>
        <dbReference type="ARBA" id="ARBA00022840"/>
    </source>
</evidence>
<dbReference type="PANTHER" id="PTHR48016:SF56">
    <property type="entry name" value="MAPKK KINASE"/>
    <property type="match status" value="1"/>
</dbReference>
<sequence>MASPGIGQRMSRAVSATVPHSFAQSLDKFQRVHVLHITPVSQVCLLRTKRERPLGEQVTSMNPQDAELDKSIEAAIPRRRVAPVSSPENGAWCDRSSTSEGPASSRGTPTFGGLAGIEESQEADGEPEALKPYVLPSGCVTRSSPLRSSPSRRPPLRPYERRAPCLDGACAPFTELSLARQSSMRLPPLRRESEEFRGRWSAPASRESEALGTADFPPAPNSAPADSKKIRKSRREGSQLRNSSRSTTPSSSSEETAASKAPQVSGGFGWIRGAAIGAGAHACVFKALEKQTGRIFAVKQSPLEAEADEKLRERLQEELRICKDLRHPNIVACLGFECTKDSFYIQLEYVPGGSMSKLLKEFGPLEGRLLKQCSEGVLEGLSYLHTQNPPVVHRDIKGANILVDLNFNVKLSDFGCSKKEDLTKSFTTIGSIPWMAPEVILQREGHGRKADLWSLGCAVLEMATAEKPWGNDAFDNVMFALKHISMTDAIPPIPDSLGEAGEAFVRACVQRDPSQRPSAEQLLQHRWFEAGP</sequence>
<dbReference type="Pfam" id="PF00069">
    <property type="entry name" value="Pkinase"/>
    <property type="match status" value="1"/>
</dbReference>
<dbReference type="EMBL" id="CAUJNA010003254">
    <property type="protein sequence ID" value="CAJ1397109.1"/>
    <property type="molecule type" value="Genomic_DNA"/>
</dbReference>
<dbReference type="InterPro" id="IPR011009">
    <property type="entry name" value="Kinase-like_dom_sf"/>
</dbReference>
<comment type="caution">
    <text evidence="8">The sequence shown here is derived from an EMBL/GenBank/DDBJ whole genome shotgun (WGS) entry which is preliminary data.</text>
</comment>
<dbReference type="PROSITE" id="PS00108">
    <property type="entry name" value="PROTEIN_KINASE_ST"/>
    <property type="match status" value="1"/>
</dbReference>
<dbReference type="AlphaFoldDB" id="A0AA36J0Y6"/>
<dbReference type="Proteomes" id="UP001178507">
    <property type="component" value="Unassembled WGS sequence"/>
</dbReference>
<dbReference type="CDD" id="cd06606">
    <property type="entry name" value="STKc_MAPKKK"/>
    <property type="match status" value="1"/>
</dbReference>
<evidence type="ECO:0000313" key="8">
    <source>
        <dbReference type="EMBL" id="CAJ1397109.1"/>
    </source>
</evidence>
<dbReference type="SMART" id="SM00220">
    <property type="entry name" value="S_TKc"/>
    <property type="match status" value="1"/>
</dbReference>
<keyword evidence="3" id="KW-0418">Kinase</keyword>
<dbReference type="InterPro" id="IPR017441">
    <property type="entry name" value="Protein_kinase_ATP_BS"/>
</dbReference>
<protein>
    <recommendedName>
        <fullName evidence="7">Protein kinase domain-containing protein</fullName>
    </recommendedName>
</protein>
<feature type="domain" description="Protein kinase" evidence="7">
    <location>
        <begin position="270"/>
        <end position="528"/>
    </location>
</feature>
<keyword evidence="2 5" id="KW-0547">Nucleotide-binding</keyword>
<keyword evidence="9" id="KW-1185">Reference proteome</keyword>
<evidence type="ECO:0000256" key="2">
    <source>
        <dbReference type="ARBA" id="ARBA00022741"/>
    </source>
</evidence>
<dbReference type="Gene3D" id="1.10.510.10">
    <property type="entry name" value="Transferase(Phosphotransferase) domain 1"/>
    <property type="match status" value="1"/>
</dbReference>
<feature type="compositionally biased region" description="Basic and acidic residues" evidence="6">
    <location>
        <begin position="189"/>
        <end position="198"/>
    </location>
</feature>
<feature type="compositionally biased region" description="Polar residues" evidence="6">
    <location>
        <begin position="95"/>
        <end position="108"/>
    </location>
</feature>
<feature type="compositionally biased region" description="Low complexity" evidence="6">
    <location>
        <begin position="243"/>
        <end position="260"/>
    </location>
</feature>
<keyword evidence="4 5" id="KW-0067">ATP-binding</keyword>
<evidence type="ECO:0000256" key="6">
    <source>
        <dbReference type="SAM" id="MobiDB-lite"/>
    </source>
</evidence>
<dbReference type="GO" id="GO:0005524">
    <property type="term" value="F:ATP binding"/>
    <property type="evidence" value="ECO:0007669"/>
    <property type="project" value="UniProtKB-UniRule"/>
</dbReference>
<evidence type="ECO:0000256" key="1">
    <source>
        <dbReference type="ARBA" id="ARBA00022679"/>
    </source>
</evidence>
<keyword evidence="1" id="KW-0808">Transferase</keyword>
<feature type="region of interest" description="Disordered" evidence="6">
    <location>
        <begin position="182"/>
        <end position="260"/>
    </location>
</feature>
<evidence type="ECO:0000259" key="7">
    <source>
        <dbReference type="PROSITE" id="PS50011"/>
    </source>
</evidence>
<dbReference type="PROSITE" id="PS00107">
    <property type="entry name" value="PROTEIN_KINASE_ATP"/>
    <property type="match status" value="1"/>
</dbReference>